<evidence type="ECO:0000313" key="1">
    <source>
        <dbReference type="EMBL" id="JAD23830.1"/>
    </source>
</evidence>
<reference evidence="1" key="2">
    <citation type="journal article" date="2015" name="Data Brief">
        <title>Shoot transcriptome of the giant reed, Arundo donax.</title>
        <authorList>
            <person name="Barrero R.A."/>
            <person name="Guerrero F.D."/>
            <person name="Moolhuijzen P."/>
            <person name="Goolsby J.A."/>
            <person name="Tidwell J."/>
            <person name="Bellgard S.E."/>
            <person name="Bellgard M.I."/>
        </authorList>
    </citation>
    <scope>NUCLEOTIDE SEQUENCE</scope>
    <source>
        <tissue evidence="1">Shoot tissue taken approximately 20 cm above the soil surface</tissue>
    </source>
</reference>
<organism evidence="1">
    <name type="scientific">Arundo donax</name>
    <name type="common">Giant reed</name>
    <name type="synonym">Donax arundinaceus</name>
    <dbReference type="NCBI Taxonomy" id="35708"/>
    <lineage>
        <taxon>Eukaryota</taxon>
        <taxon>Viridiplantae</taxon>
        <taxon>Streptophyta</taxon>
        <taxon>Embryophyta</taxon>
        <taxon>Tracheophyta</taxon>
        <taxon>Spermatophyta</taxon>
        <taxon>Magnoliopsida</taxon>
        <taxon>Liliopsida</taxon>
        <taxon>Poales</taxon>
        <taxon>Poaceae</taxon>
        <taxon>PACMAD clade</taxon>
        <taxon>Arundinoideae</taxon>
        <taxon>Arundineae</taxon>
        <taxon>Arundo</taxon>
    </lineage>
</organism>
<proteinExistence type="predicted"/>
<sequence length="113" mass="12872">MKIKLQARGLWDAVCYGDADFQEDRMALDAIVNAVPEEMIESLAVKESAEDAWDAIATVRIGTDRIQKSTLQKKWRKWDRITFQDGESVDDFALRLSGLMNTFLMLGDDDINE</sequence>
<accession>A0A0A8YF23</accession>
<protein>
    <submittedName>
        <fullName evidence="1">Uncharacterized protein</fullName>
    </submittedName>
</protein>
<dbReference type="AlphaFoldDB" id="A0A0A8YF23"/>
<name>A0A0A8YF23_ARUDO</name>
<dbReference type="EMBL" id="GBRH01274065">
    <property type="protein sequence ID" value="JAD23830.1"/>
    <property type="molecule type" value="Transcribed_RNA"/>
</dbReference>
<reference evidence="1" key="1">
    <citation type="submission" date="2014-09" db="EMBL/GenBank/DDBJ databases">
        <authorList>
            <person name="Magalhaes I.L.F."/>
            <person name="Oliveira U."/>
            <person name="Santos F.R."/>
            <person name="Vidigal T.H.D.A."/>
            <person name="Brescovit A.D."/>
            <person name="Santos A.J."/>
        </authorList>
    </citation>
    <scope>NUCLEOTIDE SEQUENCE</scope>
    <source>
        <tissue evidence="1">Shoot tissue taken approximately 20 cm above the soil surface</tissue>
    </source>
</reference>